<dbReference type="InterPro" id="IPR014054">
    <property type="entry name" value="Phage_regulatory_Rha"/>
</dbReference>
<dbReference type="AlphaFoldDB" id="A0A848CER5"/>
<name>A0A848CER5_9BACT</name>
<evidence type="ECO:0000313" key="2">
    <source>
        <dbReference type="Proteomes" id="UP000522333"/>
    </source>
</evidence>
<dbReference type="EMBL" id="JABAFY010000061">
    <property type="protein sequence ID" value="NME53065.1"/>
    <property type="molecule type" value="Genomic_DNA"/>
</dbReference>
<dbReference type="Proteomes" id="UP000522333">
    <property type="component" value="Unassembled WGS sequence"/>
</dbReference>
<dbReference type="Pfam" id="PF09669">
    <property type="entry name" value="Phage_pRha"/>
    <property type="match status" value="1"/>
</dbReference>
<reference evidence="1 2" key="1">
    <citation type="submission" date="2020-04" db="EMBL/GenBank/DDBJ databases">
        <authorList>
            <person name="Hitch T.C.A."/>
            <person name="Wylensek D."/>
            <person name="Clavel T."/>
        </authorList>
    </citation>
    <scope>NUCLEOTIDE SEQUENCE [LARGE SCALE GENOMIC DNA]</scope>
    <source>
        <strain evidence="1 2">PG-251-APC-1</strain>
    </source>
</reference>
<gene>
    <name evidence="1" type="ORF">HF854_11205</name>
</gene>
<sequence length="106" mass="12002">MHEILIYVKEVSGKAVPAVTSLQVAEVFEKRHDNVLRDIEHILSQVPENFIKLNFEEYAAEYRAGFGMRKTVPRCSQGEDVRHSDLCRCTQNGSYHSSSPGHDANL</sequence>
<organism evidence="1 2">
    <name type="scientific">Desulfovibrio piger</name>
    <dbReference type="NCBI Taxonomy" id="901"/>
    <lineage>
        <taxon>Bacteria</taxon>
        <taxon>Pseudomonadati</taxon>
        <taxon>Thermodesulfobacteriota</taxon>
        <taxon>Desulfovibrionia</taxon>
        <taxon>Desulfovibrionales</taxon>
        <taxon>Desulfovibrionaceae</taxon>
        <taxon>Desulfovibrio</taxon>
    </lineage>
</organism>
<comment type="caution">
    <text evidence="1">The sequence shown here is derived from an EMBL/GenBank/DDBJ whole genome shotgun (WGS) entry which is preliminary data.</text>
</comment>
<accession>A0A848CER5</accession>
<proteinExistence type="predicted"/>
<evidence type="ECO:0000313" key="1">
    <source>
        <dbReference type="EMBL" id="NME53065.1"/>
    </source>
</evidence>
<dbReference type="RefSeq" id="WP_168936362.1">
    <property type="nucleotide sequence ID" value="NZ_JABAFY010000061.1"/>
</dbReference>
<protein>
    <submittedName>
        <fullName evidence="1">Rha family transcriptional regulator</fullName>
    </submittedName>
</protein>